<dbReference type="Gene3D" id="1.10.10.10">
    <property type="entry name" value="Winged helix-like DNA-binding domain superfamily/Winged helix DNA-binding domain"/>
    <property type="match status" value="1"/>
</dbReference>
<dbReference type="SUPFAM" id="SSF46767">
    <property type="entry name" value="Methylated DNA-protein cysteine methyltransferase, C-terminal domain"/>
    <property type="match status" value="1"/>
</dbReference>
<reference evidence="3 4" key="1">
    <citation type="journal article" date="2013" name="Genome Announc.">
        <title>Draft Genome Sequence of Arthrobacter crystallopoietes Strain BAB-32, Revealing Genes for Bioremediation.</title>
        <authorList>
            <person name="Joshi M.N."/>
            <person name="Pandit A.S."/>
            <person name="Sharma A."/>
            <person name="Pandya R.V."/>
            <person name="Desai S.M."/>
            <person name="Saxena A.K."/>
            <person name="Bagatharia S.B."/>
        </authorList>
    </citation>
    <scope>NUCLEOTIDE SEQUENCE [LARGE SCALE GENOMIC DNA]</scope>
    <source>
        <strain evidence="3 4">BAB-32</strain>
    </source>
</reference>
<dbReference type="PANTHER" id="PTHR42942:SF1">
    <property type="entry name" value="ALKYLTRANSFERASE-LIKE PROTEIN 1"/>
    <property type="match status" value="1"/>
</dbReference>
<gene>
    <name evidence="3" type="ORF">D477_003333</name>
</gene>
<organism evidence="3 4">
    <name type="scientific">Arthrobacter crystallopoietes BAB-32</name>
    <dbReference type="NCBI Taxonomy" id="1246476"/>
    <lineage>
        <taxon>Bacteria</taxon>
        <taxon>Bacillati</taxon>
        <taxon>Actinomycetota</taxon>
        <taxon>Actinomycetes</taxon>
        <taxon>Micrococcales</taxon>
        <taxon>Micrococcaceae</taxon>
        <taxon>Crystallibacter</taxon>
    </lineage>
</organism>
<dbReference type="GO" id="GO:0032259">
    <property type="term" value="P:methylation"/>
    <property type="evidence" value="ECO:0007669"/>
    <property type="project" value="UniProtKB-KW"/>
</dbReference>
<keyword evidence="1" id="KW-0227">DNA damage</keyword>
<dbReference type="InterPro" id="IPR014048">
    <property type="entry name" value="MethylDNA_cys_MeTrfase_DNA-bd"/>
</dbReference>
<keyword evidence="4" id="KW-1185">Reference proteome</keyword>
<name>N1VBD7_9MICC</name>
<evidence type="ECO:0000259" key="2">
    <source>
        <dbReference type="Pfam" id="PF01035"/>
    </source>
</evidence>
<evidence type="ECO:0000313" key="4">
    <source>
        <dbReference type="Proteomes" id="UP000010729"/>
    </source>
</evidence>
<feature type="domain" description="Methylated-DNA-[protein]-cysteine S-methyltransferase DNA binding" evidence="2">
    <location>
        <begin position="45"/>
        <end position="104"/>
    </location>
</feature>
<dbReference type="Pfam" id="PF01035">
    <property type="entry name" value="DNA_binding_1"/>
    <property type="match status" value="1"/>
</dbReference>
<dbReference type="EMBL" id="ANPE02000068">
    <property type="protein sequence ID" value="EMY35618.1"/>
    <property type="molecule type" value="Genomic_DNA"/>
</dbReference>
<proteinExistence type="predicted"/>
<evidence type="ECO:0000256" key="1">
    <source>
        <dbReference type="ARBA" id="ARBA00022763"/>
    </source>
</evidence>
<accession>N1VBD7</accession>
<protein>
    <submittedName>
        <fullName evidence="3">DNA binding methylated-DNA-(Protein)-cysteine S-methyltransferase</fullName>
    </submittedName>
</protein>
<dbReference type="InterPro" id="IPR036388">
    <property type="entry name" value="WH-like_DNA-bd_sf"/>
</dbReference>
<keyword evidence="3" id="KW-0489">Methyltransferase</keyword>
<dbReference type="PANTHER" id="PTHR42942">
    <property type="entry name" value="6-O-METHYLGUANINE DNA METHYLTRANSFERASE"/>
    <property type="match status" value="1"/>
</dbReference>
<dbReference type="Proteomes" id="UP000010729">
    <property type="component" value="Unassembled WGS sequence"/>
</dbReference>
<dbReference type="AlphaFoldDB" id="N1VBD7"/>
<dbReference type="CDD" id="cd06445">
    <property type="entry name" value="ATase"/>
    <property type="match status" value="1"/>
</dbReference>
<dbReference type="InterPro" id="IPR052520">
    <property type="entry name" value="ATL_DNA_repair"/>
</dbReference>
<evidence type="ECO:0000313" key="3">
    <source>
        <dbReference type="EMBL" id="EMY35618.1"/>
    </source>
</evidence>
<keyword evidence="3" id="KW-0808">Transferase</keyword>
<dbReference type="InterPro" id="IPR036217">
    <property type="entry name" value="MethylDNA_cys_MeTrfase_DNAb"/>
</dbReference>
<sequence>MLPTVSAGWDSPREAARYVEYLRAARHVEDWYSLDPKVEVMRPDFVDAVLEVASMVPPGKVLTYGDVAELLGTGGPRQVGSVMARFGSGTPWWRIVRADGTLPRELVERASQQYGVERTPLIARYRSEHGAGRRVDMHAARWLPARGDIERMDVLGRKLSEPTAGMEP</sequence>
<dbReference type="GO" id="GO:0006281">
    <property type="term" value="P:DNA repair"/>
    <property type="evidence" value="ECO:0007669"/>
    <property type="project" value="InterPro"/>
</dbReference>
<comment type="caution">
    <text evidence="3">The sequence shown here is derived from an EMBL/GenBank/DDBJ whole genome shotgun (WGS) entry which is preliminary data.</text>
</comment>
<dbReference type="GO" id="GO:0008168">
    <property type="term" value="F:methyltransferase activity"/>
    <property type="evidence" value="ECO:0007669"/>
    <property type="project" value="UniProtKB-KW"/>
</dbReference>